<gene>
    <name evidence="2" type="ORF">ASZ78_004013</name>
</gene>
<name>A0A226NF05_CALSU</name>
<dbReference type="STRING" id="9009.A0A226NF05"/>
<organism evidence="2 3">
    <name type="scientific">Callipepla squamata</name>
    <name type="common">Scaled quail</name>
    <dbReference type="NCBI Taxonomy" id="9009"/>
    <lineage>
        <taxon>Eukaryota</taxon>
        <taxon>Metazoa</taxon>
        <taxon>Chordata</taxon>
        <taxon>Craniata</taxon>
        <taxon>Vertebrata</taxon>
        <taxon>Euteleostomi</taxon>
        <taxon>Archelosauria</taxon>
        <taxon>Archosauria</taxon>
        <taxon>Dinosauria</taxon>
        <taxon>Saurischia</taxon>
        <taxon>Theropoda</taxon>
        <taxon>Coelurosauria</taxon>
        <taxon>Aves</taxon>
        <taxon>Neognathae</taxon>
        <taxon>Galloanserae</taxon>
        <taxon>Galliformes</taxon>
        <taxon>Odontophoridae</taxon>
        <taxon>Callipepla</taxon>
    </lineage>
</organism>
<feature type="compositionally biased region" description="Basic and acidic residues" evidence="1">
    <location>
        <begin position="224"/>
        <end position="240"/>
    </location>
</feature>
<accession>A0A226NF05</accession>
<dbReference type="EMBL" id="MCFN01000070">
    <property type="protein sequence ID" value="OXB66154.1"/>
    <property type="molecule type" value="Genomic_DNA"/>
</dbReference>
<keyword evidence="3" id="KW-1185">Reference proteome</keyword>
<sequence>MQKFGAWSDFQQDQGLNYSFMNLNGIVSKSYECRLKGQGATFVETASPFTAAALGEVSPVKEKAFRGSRRQQPSPEQVQQVIIIQGYDGDFAFDVSAEETAAATLQTLAMAGQMARVVHITEDGQVIATDQNSSDVSSMVPGQILTEQLADGATQVVVVEGSVTGTDMEEAVPVDAVPDSSGAVLQQIMQQEVLESSETTVHPPDASSALDALLCAVTELGEVENKSGLSDRSRSGHKDFLQMPNPDVPSVPSDAERQEIQMFHEVQETQEDTKPMEVVTQVMHPSAIIASQERAQAAFKKMVQGVLHFAVCDTAAADQLIKEGVTQVIVNEEGTVHMVAGEGSQIIMQEAGSHALSVQSEHMDLVDSDGEISQIIVTEEIAQAMVQGSDGNFSEGATHYIVTELQPDVQSEPGVYSHAVIEAAGSQEILQAGTVMKPESPDRAGEQLTSMVIYTEGGSQVIEGQGDDNGAQEA</sequence>
<protein>
    <recommendedName>
        <fullName evidence="4">Zinc finger protein 407</fullName>
    </recommendedName>
</protein>
<reference evidence="2 3" key="1">
    <citation type="submission" date="2016-07" db="EMBL/GenBank/DDBJ databases">
        <title>Disparate Historic Effective Population Sizes Predicted by Modern Levels of Genome Diversity for the Scaled Quail (Callipepla squamata) and the Northern Bobwhite (Colinus virginianus): Inferences from First and Second Generation Draft Genome Assemblies for Sympatric New World Quail.</title>
        <authorList>
            <person name="Oldeschulte D.L."/>
            <person name="Halley Y.A."/>
            <person name="Bhattarai E.K."/>
            <person name="Brashear W.A."/>
            <person name="Hill J."/>
            <person name="Metz R.P."/>
            <person name="Johnson C.D."/>
            <person name="Rollins D."/>
            <person name="Peterson M.J."/>
            <person name="Bickhart D.M."/>
            <person name="Decker J.E."/>
            <person name="Seabury C.M."/>
        </authorList>
    </citation>
    <scope>NUCLEOTIDE SEQUENCE [LARGE SCALE GENOMIC DNA]</scope>
    <source>
        <strain evidence="2 3">Texas</strain>
        <tissue evidence="2">Leg muscle</tissue>
    </source>
</reference>
<evidence type="ECO:0000256" key="1">
    <source>
        <dbReference type="SAM" id="MobiDB-lite"/>
    </source>
</evidence>
<evidence type="ECO:0000313" key="3">
    <source>
        <dbReference type="Proteomes" id="UP000198323"/>
    </source>
</evidence>
<proteinExistence type="predicted"/>
<dbReference type="AlphaFoldDB" id="A0A226NF05"/>
<comment type="caution">
    <text evidence="2">The sequence shown here is derived from an EMBL/GenBank/DDBJ whole genome shotgun (WGS) entry which is preliminary data.</text>
</comment>
<feature type="region of interest" description="Disordered" evidence="1">
    <location>
        <begin position="224"/>
        <end position="253"/>
    </location>
</feature>
<evidence type="ECO:0008006" key="4">
    <source>
        <dbReference type="Google" id="ProtNLM"/>
    </source>
</evidence>
<dbReference type="OrthoDB" id="7788172at2759"/>
<dbReference type="Proteomes" id="UP000198323">
    <property type="component" value="Unassembled WGS sequence"/>
</dbReference>
<evidence type="ECO:0000313" key="2">
    <source>
        <dbReference type="EMBL" id="OXB66154.1"/>
    </source>
</evidence>